<proteinExistence type="predicted"/>
<sequence length="177" mass="19488">MKLCVDNDWLRRQIGNDPIADVEAGRVIRRSADVVKAAEAAAQPQAVAVAGAPKREDAPLALLIHMTRRRDRLTIAQFAERIRVSVDEIATIEKDPRYSPRPRTIHNLAEYVKVPAKALLNLLPDAPVVDQSLDEAVYKFAASSDDLSGLSRAERRGLNDFVKFLTAYKGGTEADGK</sequence>
<dbReference type="SUPFAM" id="SSF47413">
    <property type="entry name" value="lambda repressor-like DNA-binding domains"/>
    <property type="match status" value="1"/>
</dbReference>
<dbReference type="Gene3D" id="1.10.260.40">
    <property type="entry name" value="lambda repressor-like DNA-binding domains"/>
    <property type="match status" value="1"/>
</dbReference>
<evidence type="ECO:0000313" key="2">
    <source>
        <dbReference type="Proteomes" id="UP000244224"/>
    </source>
</evidence>
<comment type="caution">
    <text evidence="1">The sequence shown here is derived from an EMBL/GenBank/DDBJ whole genome shotgun (WGS) entry which is preliminary data.</text>
</comment>
<dbReference type="CDD" id="cd00093">
    <property type="entry name" value="HTH_XRE"/>
    <property type="match status" value="1"/>
</dbReference>
<dbReference type="InterPro" id="IPR001387">
    <property type="entry name" value="Cro/C1-type_HTH"/>
</dbReference>
<name>A0A2T6ADC5_9RHOB</name>
<dbReference type="Proteomes" id="UP000244224">
    <property type="component" value="Unassembled WGS sequence"/>
</dbReference>
<dbReference type="GO" id="GO:0003677">
    <property type="term" value="F:DNA binding"/>
    <property type="evidence" value="ECO:0007669"/>
    <property type="project" value="InterPro"/>
</dbReference>
<dbReference type="InterPro" id="IPR010982">
    <property type="entry name" value="Lambda_DNA-bd_dom_sf"/>
</dbReference>
<accession>A0A2T6ADC5</accession>
<evidence type="ECO:0000313" key="1">
    <source>
        <dbReference type="EMBL" id="PTX41825.1"/>
    </source>
</evidence>
<keyword evidence="2" id="KW-1185">Reference proteome</keyword>
<protein>
    <submittedName>
        <fullName evidence="1">Transcriptional regulator with XRE-family HTH domain</fullName>
    </submittedName>
</protein>
<gene>
    <name evidence="1" type="ORF">C8N34_12730</name>
</gene>
<dbReference type="Pfam" id="PF13560">
    <property type="entry name" value="HTH_31"/>
    <property type="match status" value="1"/>
</dbReference>
<reference evidence="1 2" key="1">
    <citation type="submission" date="2018-04" db="EMBL/GenBank/DDBJ databases">
        <title>Genomic Encyclopedia of Archaeal and Bacterial Type Strains, Phase II (KMG-II): from individual species to whole genera.</title>
        <authorList>
            <person name="Goeker M."/>
        </authorList>
    </citation>
    <scope>NUCLEOTIDE SEQUENCE [LARGE SCALE GENOMIC DNA]</scope>
    <source>
        <strain evidence="1 2">DSM 21823</strain>
    </source>
</reference>
<organism evidence="1 2">
    <name type="scientific">Gemmobacter caeni</name>
    <dbReference type="NCBI Taxonomy" id="589035"/>
    <lineage>
        <taxon>Bacteria</taxon>
        <taxon>Pseudomonadati</taxon>
        <taxon>Pseudomonadota</taxon>
        <taxon>Alphaproteobacteria</taxon>
        <taxon>Rhodobacterales</taxon>
        <taxon>Paracoccaceae</taxon>
        <taxon>Gemmobacter</taxon>
    </lineage>
</organism>
<dbReference type="EMBL" id="QBKP01000027">
    <property type="protein sequence ID" value="PTX41825.1"/>
    <property type="molecule type" value="Genomic_DNA"/>
</dbReference>
<dbReference type="AlphaFoldDB" id="A0A2T6ADC5"/>